<evidence type="ECO:0000256" key="5">
    <source>
        <dbReference type="SAM" id="MobiDB-lite"/>
    </source>
</evidence>
<reference evidence="6" key="2">
    <citation type="submission" date="2025-09" db="UniProtKB">
        <authorList>
            <consortium name="Ensembl"/>
        </authorList>
    </citation>
    <scope>IDENTIFICATION</scope>
</reference>
<evidence type="ECO:0000256" key="2">
    <source>
        <dbReference type="ARBA" id="ARBA00023054"/>
    </source>
</evidence>
<dbReference type="Proteomes" id="UP000261620">
    <property type="component" value="Unplaced"/>
</dbReference>
<keyword evidence="3" id="KW-0469">Meiosis</keyword>
<evidence type="ECO:0008006" key="8">
    <source>
        <dbReference type="Google" id="ProtNLM"/>
    </source>
</evidence>
<comment type="similarity">
    <text evidence="1">Belongs to the SYCE family.</text>
</comment>
<evidence type="ECO:0000313" key="7">
    <source>
        <dbReference type="Proteomes" id="UP000261620"/>
    </source>
</evidence>
<reference evidence="6" key="1">
    <citation type="submission" date="2025-08" db="UniProtKB">
        <authorList>
            <consortium name="Ensembl"/>
        </authorList>
    </citation>
    <scope>IDENTIFICATION</scope>
</reference>
<keyword evidence="2 4" id="KW-0175">Coiled coil</keyword>
<dbReference type="Ensembl" id="ENSMMOT00000025531.1">
    <property type="protein sequence ID" value="ENSMMOP00000025109.1"/>
    <property type="gene ID" value="ENSMMOG00000019071.1"/>
</dbReference>
<dbReference type="STRING" id="94237.ENSMMOP00000025109"/>
<name>A0A3Q3XG91_MOLML</name>
<dbReference type="InterPro" id="IPR026676">
    <property type="entry name" value="SYCE1"/>
</dbReference>
<proteinExistence type="inferred from homology"/>
<keyword evidence="7" id="KW-1185">Reference proteome</keyword>
<dbReference type="GO" id="GO:0000795">
    <property type="term" value="C:synaptonemal complex"/>
    <property type="evidence" value="ECO:0007669"/>
    <property type="project" value="InterPro"/>
</dbReference>
<dbReference type="AlphaFoldDB" id="A0A3Q3XG91"/>
<organism evidence="6 7">
    <name type="scientific">Mola mola</name>
    <name type="common">Ocean sunfish</name>
    <name type="synonym">Tetraodon mola</name>
    <dbReference type="NCBI Taxonomy" id="94237"/>
    <lineage>
        <taxon>Eukaryota</taxon>
        <taxon>Metazoa</taxon>
        <taxon>Chordata</taxon>
        <taxon>Craniata</taxon>
        <taxon>Vertebrata</taxon>
        <taxon>Euteleostomi</taxon>
        <taxon>Actinopterygii</taxon>
        <taxon>Neopterygii</taxon>
        <taxon>Teleostei</taxon>
        <taxon>Neoteleostei</taxon>
        <taxon>Acanthomorphata</taxon>
        <taxon>Eupercaria</taxon>
        <taxon>Tetraodontiformes</taxon>
        <taxon>Molidae</taxon>
        <taxon>Mola</taxon>
    </lineage>
</organism>
<dbReference type="PANTHER" id="PTHR21731:SF1">
    <property type="entry name" value="SYNAPTONEMAL COMPLEX CENTRAL ELEMENT PROTEIN 1-LIKE"/>
    <property type="match status" value="1"/>
</dbReference>
<feature type="region of interest" description="Disordered" evidence="5">
    <location>
        <begin position="132"/>
        <end position="152"/>
    </location>
</feature>
<evidence type="ECO:0000313" key="6">
    <source>
        <dbReference type="Ensembl" id="ENSMMOP00000025109.1"/>
    </source>
</evidence>
<dbReference type="Pfam" id="PF15233">
    <property type="entry name" value="SYCE1"/>
    <property type="match status" value="1"/>
</dbReference>
<accession>A0A3Q3XG91</accession>
<dbReference type="GO" id="GO:0007130">
    <property type="term" value="P:synaptonemal complex assembly"/>
    <property type="evidence" value="ECO:0007669"/>
    <property type="project" value="InterPro"/>
</dbReference>
<dbReference type="PANTHER" id="PTHR21731">
    <property type="entry name" value="SYNAPTONEMAL COMPLEX CENTRAL ELEMENT PROTEIN 1-LIKE"/>
    <property type="match status" value="1"/>
</dbReference>
<evidence type="ECO:0000256" key="1">
    <source>
        <dbReference type="ARBA" id="ARBA00010094"/>
    </source>
</evidence>
<evidence type="ECO:0000256" key="3">
    <source>
        <dbReference type="ARBA" id="ARBA00023254"/>
    </source>
</evidence>
<evidence type="ECO:0000256" key="4">
    <source>
        <dbReference type="SAM" id="Coils"/>
    </source>
</evidence>
<sequence length="152" mass="17580">ISLISKSLQKELETCKMNKILILLHMFAPCADDDTWAFCRQLMQNKKSDELLEEYTCEIQELKLKQRKQRMKFENQLHQLMEQHKDLHSMFTPDSLPGEIRSAENTNSQLLSAEQVKLGQLQCLSEELEEVKKQQQPGVKAADSQEEADACL</sequence>
<protein>
    <recommendedName>
        <fullName evidence="8">Synaptonemal complex central element protein 1</fullName>
    </recommendedName>
</protein>
<feature type="coiled-coil region" evidence="4">
    <location>
        <begin position="45"/>
        <end position="83"/>
    </location>
</feature>